<evidence type="ECO:0000313" key="1">
    <source>
        <dbReference type="EMBL" id="VFU57710.1"/>
    </source>
</evidence>
<accession>A0A6N2MTG5</accession>
<reference evidence="1" key="1">
    <citation type="submission" date="2019-03" db="EMBL/GenBank/DDBJ databases">
        <authorList>
            <person name="Mank J."/>
            <person name="Almeida P."/>
        </authorList>
    </citation>
    <scope>NUCLEOTIDE SEQUENCE</scope>
    <source>
        <strain evidence="1">78183</strain>
    </source>
</reference>
<gene>
    <name evidence="1" type="ORF">SVIM_LOCUS417447</name>
</gene>
<sequence length="60" mass="6739">MKYKIEKLHSHLRAGGGGVEDTLLELTLSPQQTDKRISEESGVFLRNTHQKVTDTLCSQL</sequence>
<proteinExistence type="predicted"/>
<dbReference type="AlphaFoldDB" id="A0A6N2MTG5"/>
<name>A0A6N2MTG5_SALVM</name>
<dbReference type="EMBL" id="CAADRP010001959">
    <property type="protein sequence ID" value="VFU57710.1"/>
    <property type="molecule type" value="Genomic_DNA"/>
</dbReference>
<protein>
    <submittedName>
        <fullName evidence="1">Uncharacterized protein</fullName>
    </submittedName>
</protein>
<organism evidence="1">
    <name type="scientific">Salix viminalis</name>
    <name type="common">Common osier</name>
    <name type="synonym">Basket willow</name>
    <dbReference type="NCBI Taxonomy" id="40686"/>
    <lineage>
        <taxon>Eukaryota</taxon>
        <taxon>Viridiplantae</taxon>
        <taxon>Streptophyta</taxon>
        <taxon>Embryophyta</taxon>
        <taxon>Tracheophyta</taxon>
        <taxon>Spermatophyta</taxon>
        <taxon>Magnoliopsida</taxon>
        <taxon>eudicotyledons</taxon>
        <taxon>Gunneridae</taxon>
        <taxon>Pentapetalae</taxon>
        <taxon>rosids</taxon>
        <taxon>fabids</taxon>
        <taxon>Malpighiales</taxon>
        <taxon>Salicaceae</taxon>
        <taxon>Saliceae</taxon>
        <taxon>Salix</taxon>
    </lineage>
</organism>